<evidence type="ECO:0000259" key="21">
    <source>
        <dbReference type="PROSITE" id="PS51985"/>
    </source>
</evidence>
<evidence type="ECO:0000256" key="14">
    <source>
        <dbReference type="ARBA" id="ARBA00030924"/>
    </source>
</evidence>
<evidence type="ECO:0000256" key="5">
    <source>
        <dbReference type="ARBA" id="ARBA00022527"/>
    </source>
</evidence>
<comment type="subcellular location">
    <subcellularLocation>
        <location evidence="1">Cytoplasm</location>
        <location evidence="1">Cytoskeleton</location>
        <location evidence="1">Microtubule organizing center</location>
        <location evidence="1">Centrosome</location>
        <location evidence="1">Centriole</location>
    </subcellularLocation>
</comment>
<evidence type="ECO:0000313" key="23">
    <source>
        <dbReference type="Proteomes" id="UP001430953"/>
    </source>
</evidence>
<protein>
    <recommendedName>
        <fullName evidence="3">Serine/threonine-protein kinase PLK4</fullName>
        <ecNumber evidence="2">2.7.11.21</ecNumber>
    </recommendedName>
    <alternativeName>
        <fullName evidence="12">Polo-like kinase 4</fullName>
    </alternativeName>
    <alternativeName>
        <fullName evidence="13 14">Serine/threonine-protein kinase SAK</fullName>
    </alternativeName>
</protein>
<dbReference type="EMBL" id="JADYXP020000018">
    <property type="protein sequence ID" value="KAL0105999.1"/>
    <property type="molecule type" value="Genomic_DNA"/>
</dbReference>
<evidence type="ECO:0000256" key="17">
    <source>
        <dbReference type="PROSITE-ProRule" id="PRU10141"/>
    </source>
</evidence>
<gene>
    <name evidence="22" type="ORF">PUN28_016015</name>
</gene>
<evidence type="ECO:0000256" key="7">
    <source>
        <dbReference type="ARBA" id="ARBA00022741"/>
    </source>
</evidence>
<evidence type="ECO:0000256" key="12">
    <source>
        <dbReference type="ARBA" id="ARBA00030332"/>
    </source>
</evidence>
<evidence type="ECO:0000256" key="1">
    <source>
        <dbReference type="ARBA" id="ARBA00004114"/>
    </source>
</evidence>
<evidence type="ECO:0000256" key="3">
    <source>
        <dbReference type="ARBA" id="ARBA00020245"/>
    </source>
</evidence>
<evidence type="ECO:0000256" key="9">
    <source>
        <dbReference type="ARBA" id="ARBA00022840"/>
    </source>
</evidence>
<dbReference type="GO" id="GO:0005814">
    <property type="term" value="C:centriole"/>
    <property type="evidence" value="ECO:0007669"/>
    <property type="project" value="UniProtKB-SubCell"/>
</dbReference>
<dbReference type="InterPro" id="IPR033699">
    <property type="entry name" value="POLO_box_Plk4_1"/>
</dbReference>
<name>A0AAW2EQK7_9HYME</name>
<feature type="domain" description="Cryptic POLO box 2 (CPB2)" evidence="21">
    <location>
        <begin position="542"/>
        <end position="648"/>
    </location>
</feature>
<evidence type="ECO:0000256" key="8">
    <source>
        <dbReference type="ARBA" id="ARBA00022777"/>
    </source>
</evidence>
<evidence type="ECO:0000256" key="10">
    <source>
        <dbReference type="ARBA" id="ARBA00022843"/>
    </source>
</evidence>
<evidence type="ECO:0000256" key="4">
    <source>
        <dbReference type="ARBA" id="ARBA00022490"/>
    </source>
</evidence>
<dbReference type="InterPro" id="IPR047108">
    <property type="entry name" value="Plk4-like_POLO_box_2_sf"/>
</dbReference>
<keyword evidence="4" id="KW-0963">Cytoplasm</keyword>
<dbReference type="FunFam" id="3.30.200.20:FF:000042">
    <property type="entry name" value="Aurora kinase A"/>
    <property type="match status" value="1"/>
</dbReference>
<feature type="binding site" evidence="17">
    <location>
        <position position="63"/>
    </location>
    <ligand>
        <name>ATP</name>
        <dbReference type="ChEBI" id="CHEBI:30616"/>
    </ligand>
</feature>
<feature type="domain" description="Protein kinase" evidence="19">
    <location>
        <begin position="33"/>
        <end position="285"/>
    </location>
</feature>
<dbReference type="GO" id="GO:0004674">
    <property type="term" value="F:protein serine/threonine kinase activity"/>
    <property type="evidence" value="ECO:0007669"/>
    <property type="project" value="UniProtKB-KW"/>
</dbReference>
<keyword evidence="6" id="KW-0808">Transferase</keyword>
<comment type="caution">
    <text evidence="22">The sequence shown here is derived from an EMBL/GenBank/DDBJ whole genome shotgun (WGS) entry which is preliminary data.</text>
</comment>
<dbReference type="Gene3D" id="2.40.50.930">
    <property type="match status" value="1"/>
</dbReference>
<proteinExistence type="predicted"/>
<evidence type="ECO:0000259" key="19">
    <source>
        <dbReference type="PROSITE" id="PS50011"/>
    </source>
</evidence>
<dbReference type="Gene3D" id="1.10.510.10">
    <property type="entry name" value="Transferase(Phosphotransferase) domain 1"/>
    <property type="match status" value="1"/>
</dbReference>
<dbReference type="InterPro" id="IPR046437">
    <property type="entry name" value="Ser_Thr-PK_POLO_box_1_sf"/>
</dbReference>
<dbReference type="CDD" id="cd13115">
    <property type="entry name" value="POLO_box_Plk4_2"/>
    <property type="match status" value="1"/>
</dbReference>
<dbReference type="PROSITE" id="PS51984">
    <property type="entry name" value="CPB1"/>
    <property type="match status" value="1"/>
</dbReference>
<keyword evidence="5" id="KW-0723">Serine/threonine-protein kinase</keyword>
<dbReference type="FunFam" id="1.10.510.10:FF:000576">
    <property type="entry name" value="Serine/threonine-protein kinase PLK4"/>
    <property type="match status" value="1"/>
</dbReference>
<dbReference type="Gene3D" id="3.30.1120.130">
    <property type="match status" value="1"/>
</dbReference>
<dbReference type="PANTHER" id="PTHR24345">
    <property type="entry name" value="SERINE/THREONINE-PROTEIN KINASE PLK"/>
    <property type="match status" value="1"/>
</dbReference>
<dbReference type="PROSITE" id="PS50011">
    <property type="entry name" value="PROTEIN_KINASE_DOM"/>
    <property type="match status" value="1"/>
</dbReference>
<dbReference type="InterPro" id="IPR011009">
    <property type="entry name" value="Kinase-like_dom_sf"/>
</dbReference>
<accession>A0AAW2EQK7</accession>
<feature type="region of interest" description="Disordered" evidence="18">
    <location>
        <begin position="407"/>
        <end position="444"/>
    </location>
</feature>
<evidence type="ECO:0000256" key="6">
    <source>
        <dbReference type="ARBA" id="ARBA00022679"/>
    </source>
</evidence>
<keyword evidence="10" id="KW-0832">Ubl conjugation</keyword>
<dbReference type="SUPFAM" id="SSF82615">
    <property type="entry name" value="Polo-box domain"/>
    <property type="match status" value="1"/>
</dbReference>
<evidence type="ECO:0000256" key="11">
    <source>
        <dbReference type="ARBA" id="ARBA00023212"/>
    </source>
</evidence>
<sequence length="792" mass="90391">MVIDVRERSVERGAMQRVMPAISPNYGKRIEDYIFERILGKGGYGKVYQARCIHGMREVAIKKINKKRMQAAGMIDRVKQEVKIHIQLKHHAILEAYTCFEDADYVYLVLELCHNGELQRYLKAQGTLSEEHAAHIMGQVVQGLIYLHSHQILHRDLSLSNLLLTKDMQVKIADFGLATKLSKPDEKHVTMCGTPNYISPEIATRSLHGLEADVWSLGCMLYTLLVGKPPFETDAIKSTLTRVVMADYELPQYLSENARDLINKLLKKNPKDRIRLQDIPWHPFITSVEKNGLRNEKNSISKNSFTNGMMDSGLGRTLSSYGRPKLQSRSEERMFTTPMMPTVSSRSDPLSEPVTKMYSNYGAKYGAHLHYKLKEDLSPIPVSRSRAILLSEQYRICSDFERQRMVEEHNPKKENLAENRSADVPEKSKELKVPPLNSNRLQPTRHRTKGAILTILDDGYVCIEFIKRRNGMEKINEVCRISSDGLRIVLFKPNSPAQIGLQPLPLPSRGVDSMYSYENLPTCHHRKYLYAYRFVKLVQAKTPKITLYTQRSKCLFMENGPKPDCEVHFYDGIKVVRVDNVMKITDKSGVTFVDEPLPSDLKTYYDHYAECYQRCLLLESTLATLEKETKRSCFPVIIGRRPSMGLSNATYLQGKENISHTTNNSPIMPSFDATCSVISTTTTTSKSRKANFSLNSNYNAIIVHKIMVPRIGVATTFSSNDIRVDFKDGTALTINPQNHNGMMYENKDGTVVRYYENHQQNLDTTVKEKLEQWLKAVEYLSSVKKPVHKSIR</sequence>
<dbReference type="Pfam" id="PF18409">
    <property type="entry name" value="Plk4_PB2"/>
    <property type="match status" value="1"/>
</dbReference>
<dbReference type="EC" id="2.7.11.21" evidence="2"/>
<keyword evidence="8" id="KW-0418">Kinase</keyword>
<dbReference type="SUPFAM" id="SSF56112">
    <property type="entry name" value="Protein kinase-like (PK-like)"/>
    <property type="match status" value="1"/>
</dbReference>
<keyword evidence="23" id="KW-1185">Reference proteome</keyword>
<dbReference type="PROSITE" id="PS00109">
    <property type="entry name" value="PROTEIN_KINASE_TYR"/>
    <property type="match status" value="1"/>
</dbReference>
<keyword evidence="9 17" id="KW-0067">ATP-binding</keyword>
<dbReference type="GO" id="GO:0005634">
    <property type="term" value="C:nucleus"/>
    <property type="evidence" value="ECO:0007669"/>
    <property type="project" value="TreeGrafter"/>
</dbReference>
<dbReference type="InterPro" id="IPR033698">
    <property type="entry name" value="POLO_box_Plk4_2"/>
</dbReference>
<organism evidence="22 23">
    <name type="scientific">Cardiocondyla obscurior</name>
    <dbReference type="NCBI Taxonomy" id="286306"/>
    <lineage>
        <taxon>Eukaryota</taxon>
        <taxon>Metazoa</taxon>
        <taxon>Ecdysozoa</taxon>
        <taxon>Arthropoda</taxon>
        <taxon>Hexapoda</taxon>
        <taxon>Insecta</taxon>
        <taxon>Pterygota</taxon>
        <taxon>Neoptera</taxon>
        <taxon>Endopterygota</taxon>
        <taxon>Hymenoptera</taxon>
        <taxon>Apocrita</taxon>
        <taxon>Aculeata</taxon>
        <taxon>Formicoidea</taxon>
        <taxon>Formicidae</taxon>
        <taxon>Myrmicinae</taxon>
        <taxon>Cardiocondyla</taxon>
    </lineage>
</organism>
<evidence type="ECO:0000256" key="2">
    <source>
        <dbReference type="ARBA" id="ARBA00012424"/>
    </source>
</evidence>
<dbReference type="GO" id="GO:0005524">
    <property type="term" value="F:ATP binding"/>
    <property type="evidence" value="ECO:0007669"/>
    <property type="project" value="UniProtKB-UniRule"/>
</dbReference>
<evidence type="ECO:0000256" key="16">
    <source>
        <dbReference type="ARBA" id="ARBA00048347"/>
    </source>
</evidence>
<dbReference type="Pfam" id="PF00069">
    <property type="entry name" value="Pkinase"/>
    <property type="match status" value="1"/>
</dbReference>
<comment type="catalytic activity">
    <reaction evidence="16">
        <text>L-seryl-[protein] + ATP = O-phospho-L-seryl-[protein] + ADP + H(+)</text>
        <dbReference type="Rhea" id="RHEA:17989"/>
        <dbReference type="Rhea" id="RHEA-COMP:9863"/>
        <dbReference type="Rhea" id="RHEA-COMP:11604"/>
        <dbReference type="ChEBI" id="CHEBI:15378"/>
        <dbReference type="ChEBI" id="CHEBI:29999"/>
        <dbReference type="ChEBI" id="CHEBI:30616"/>
        <dbReference type="ChEBI" id="CHEBI:83421"/>
        <dbReference type="ChEBI" id="CHEBI:456216"/>
        <dbReference type="EC" id="2.7.11.21"/>
    </reaction>
</comment>
<dbReference type="Pfam" id="PF18190">
    <property type="entry name" value="Plk4_PB1"/>
    <property type="match status" value="1"/>
</dbReference>
<comment type="catalytic activity">
    <reaction evidence="15">
        <text>L-threonyl-[protein] + ATP = O-phospho-L-threonyl-[protein] + ADP + H(+)</text>
        <dbReference type="Rhea" id="RHEA:46608"/>
        <dbReference type="Rhea" id="RHEA-COMP:11060"/>
        <dbReference type="Rhea" id="RHEA-COMP:11605"/>
        <dbReference type="ChEBI" id="CHEBI:15378"/>
        <dbReference type="ChEBI" id="CHEBI:30013"/>
        <dbReference type="ChEBI" id="CHEBI:30616"/>
        <dbReference type="ChEBI" id="CHEBI:61977"/>
        <dbReference type="ChEBI" id="CHEBI:456216"/>
        <dbReference type="EC" id="2.7.11.21"/>
    </reaction>
</comment>
<dbReference type="CDD" id="cd13114">
    <property type="entry name" value="POLO_box_Plk4_1"/>
    <property type="match status" value="1"/>
</dbReference>
<reference evidence="22 23" key="1">
    <citation type="submission" date="2023-03" db="EMBL/GenBank/DDBJ databases">
        <title>High recombination rates correlate with genetic variation in Cardiocondyla obscurior ants.</title>
        <authorList>
            <person name="Errbii M."/>
        </authorList>
    </citation>
    <scope>NUCLEOTIDE SEQUENCE [LARGE SCALE GENOMIC DNA]</scope>
    <source>
        <strain evidence="22">Alpha-2009</strain>
        <tissue evidence="22">Whole body</tissue>
    </source>
</reference>
<dbReference type="InterPro" id="IPR017441">
    <property type="entry name" value="Protein_kinase_ATP_BS"/>
</dbReference>
<evidence type="ECO:0000259" key="20">
    <source>
        <dbReference type="PROSITE" id="PS51984"/>
    </source>
</evidence>
<feature type="compositionally biased region" description="Basic and acidic residues" evidence="18">
    <location>
        <begin position="407"/>
        <end position="432"/>
    </location>
</feature>
<dbReference type="InterPro" id="IPR008266">
    <property type="entry name" value="Tyr_kinase_AS"/>
</dbReference>
<evidence type="ECO:0000256" key="18">
    <source>
        <dbReference type="SAM" id="MobiDB-lite"/>
    </source>
</evidence>
<evidence type="ECO:0000256" key="13">
    <source>
        <dbReference type="ARBA" id="ARBA00030429"/>
    </source>
</evidence>
<dbReference type="AlphaFoldDB" id="A0AAW2EQK7"/>
<dbReference type="InterPro" id="IPR000719">
    <property type="entry name" value="Prot_kinase_dom"/>
</dbReference>
<dbReference type="PROSITE" id="PS00107">
    <property type="entry name" value="PROTEIN_KINASE_ATP"/>
    <property type="match status" value="1"/>
</dbReference>
<evidence type="ECO:0000313" key="22">
    <source>
        <dbReference type="EMBL" id="KAL0105999.1"/>
    </source>
</evidence>
<dbReference type="PANTHER" id="PTHR24345:SF91">
    <property type="entry name" value="SERINE_THREONINE-PROTEIN KINASE PLK4"/>
    <property type="match status" value="1"/>
</dbReference>
<evidence type="ECO:0000256" key="15">
    <source>
        <dbReference type="ARBA" id="ARBA00047802"/>
    </source>
</evidence>
<feature type="domain" description="Cryptic POLO box 1 (CPB1)" evidence="20">
    <location>
        <begin position="428"/>
        <end position="541"/>
    </location>
</feature>
<keyword evidence="11" id="KW-0206">Cytoskeleton</keyword>
<dbReference type="PROSITE" id="PS51985">
    <property type="entry name" value="CPB2"/>
    <property type="match status" value="1"/>
</dbReference>
<dbReference type="Proteomes" id="UP001430953">
    <property type="component" value="Unassembled WGS sequence"/>
</dbReference>
<keyword evidence="7 17" id="KW-0547">Nucleotide-binding</keyword>
<dbReference type="Gene3D" id="3.30.1120.120">
    <property type="match status" value="1"/>
</dbReference>